<accession>A0A139SLC9</accession>
<name>A0A139SLC9_9GAMM</name>
<dbReference type="AlphaFoldDB" id="A0A139SLC9"/>
<protein>
    <recommendedName>
        <fullName evidence="5">DUF4198 domain-containing protein</fullName>
    </recommendedName>
</protein>
<dbReference type="Pfam" id="PF10670">
    <property type="entry name" value="DUF4198"/>
    <property type="match status" value="1"/>
</dbReference>
<keyword evidence="4" id="KW-1185">Reference proteome</keyword>
<evidence type="ECO:0000256" key="2">
    <source>
        <dbReference type="SAM" id="SignalP"/>
    </source>
</evidence>
<comment type="caution">
    <text evidence="3">The sequence shown here is derived from an EMBL/GenBank/DDBJ whole genome shotgun (WGS) entry which is preliminary data.</text>
</comment>
<evidence type="ECO:0000256" key="1">
    <source>
        <dbReference type="SAM" id="MobiDB-lite"/>
    </source>
</evidence>
<dbReference type="RefSeq" id="WP_068392460.1">
    <property type="nucleotide sequence ID" value="NZ_LSZO01000200.1"/>
</dbReference>
<dbReference type="EMBL" id="LSZO01000200">
    <property type="protein sequence ID" value="KXU35355.1"/>
    <property type="molecule type" value="Genomic_DNA"/>
</dbReference>
<feature type="chain" id="PRO_5007299326" description="DUF4198 domain-containing protein" evidence="2">
    <location>
        <begin position="24"/>
        <end position="309"/>
    </location>
</feature>
<gene>
    <name evidence="3" type="ORF">AXE65_06365</name>
</gene>
<evidence type="ECO:0000313" key="4">
    <source>
        <dbReference type="Proteomes" id="UP000072660"/>
    </source>
</evidence>
<proteinExistence type="predicted"/>
<evidence type="ECO:0008006" key="5">
    <source>
        <dbReference type="Google" id="ProtNLM"/>
    </source>
</evidence>
<keyword evidence="2" id="KW-0732">Signal</keyword>
<dbReference type="InterPro" id="IPR019613">
    <property type="entry name" value="DUF4198"/>
</dbReference>
<reference evidence="3 4" key="1">
    <citation type="submission" date="2016-02" db="EMBL/GenBank/DDBJ databases">
        <authorList>
            <person name="Wen L."/>
            <person name="He K."/>
            <person name="Yang H."/>
        </authorList>
    </citation>
    <scope>NUCLEOTIDE SEQUENCE [LARGE SCALE GENOMIC DNA]</scope>
    <source>
        <strain evidence="3 4">CV58</strain>
    </source>
</reference>
<dbReference type="Proteomes" id="UP000072660">
    <property type="component" value="Unassembled WGS sequence"/>
</dbReference>
<feature type="compositionally biased region" description="Basic and acidic residues" evidence="1">
    <location>
        <begin position="290"/>
        <end position="309"/>
    </location>
</feature>
<evidence type="ECO:0000313" key="3">
    <source>
        <dbReference type="EMBL" id="KXU35355.1"/>
    </source>
</evidence>
<feature type="region of interest" description="Disordered" evidence="1">
    <location>
        <begin position="258"/>
        <end position="309"/>
    </location>
</feature>
<feature type="signal peptide" evidence="2">
    <location>
        <begin position="1"/>
        <end position="23"/>
    </location>
</feature>
<sequence>MQRFKPKTFLLPALAAFCMPALAHSPYLLPGNVKTRSVLSVEAALTDNLFLPDMAYGNHGFSFTTPSGKTEKIPDEAVFTLPTRTIMEYKLTDPEAGTYRVTAGPRISQSRSWEINGETKRSRDPNEAIPEGAVLKSNSESHASLDVYITVGKAETPSIPKASGQGLEFVPITHPNQLTVAGVFEFVVQFNGKPLAGHDVSISYSNRDYSGKSSRASVKTDASGKARYKLDKPGLYMASVRFSEEGAVSADKPNLSYSKTLTFNVTAPSESAKGEGRAEGQGRGQGGREGGQRGERGEGRGEGRMQRQQ</sequence>
<dbReference type="OrthoDB" id="5943at2"/>
<feature type="compositionally biased region" description="Polar residues" evidence="1">
    <location>
        <begin position="258"/>
        <end position="269"/>
    </location>
</feature>
<organism evidence="3 4">
    <name type="scientific">Ventosimonas gracilis</name>
    <dbReference type="NCBI Taxonomy" id="1680762"/>
    <lineage>
        <taxon>Bacteria</taxon>
        <taxon>Pseudomonadati</taxon>
        <taxon>Pseudomonadota</taxon>
        <taxon>Gammaproteobacteria</taxon>
        <taxon>Pseudomonadales</taxon>
        <taxon>Ventosimonadaceae</taxon>
        <taxon>Ventosimonas</taxon>
    </lineage>
</organism>